<organism evidence="2 3">
    <name type="scientific">Streptomyces siamensis</name>
    <dbReference type="NCBI Taxonomy" id="1274986"/>
    <lineage>
        <taxon>Bacteria</taxon>
        <taxon>Bacillati</taxon>
        <taxon>Actinomycetota</taxon>
        <taxon>Actinomycetes</taxon>
        <taxon>Kitasatosporales</taxon>
        <taxon>Streptomycetaceae</taxon>
        <taxon>Streptomyces</taxon>
    </lineage>
</organism>
<gene>
    <name evidence="2" type="ORF">GCM10023335_47530</name>
</gene>
<feature type="compositionally biased region" description="Low complexity" evidence="1">
    <location>
        <begin position="14"/>
        <end position="25"/>
    </location>
</feature>
<comment type="caution">
    <text evidence="2">The sequence shown here is derived from an EMBL/GenBank/DDBJ whole genome shotgun (WGS) entry which is preliminary data.</text>
</comment>
<proteinExistence type="predicted"/>
<keyword evidence="3" id="KW-1185">Reference proteome</keyword>
<feature type="region of interest" description="Disordered" evidence="1">
    <location>
        <begin position="1"/>
        <end position="25"/>
    </location>
</feature>
<sequence>MASGRGALSPPPTTDRVTAATTTASATTRNKNMYIAEVPTLWCRHERADAEVRKLKLSGSDRAMRV</sequence>
<protein>
    <submittedName>
        <fullName evidence="2">Uncharacterized protein</fullName>
    </submittedName>
</protein>
<evidence type="ECO:0000313" key="3">
    <source>
        <dbReference type="Proteomes" id="UP001501759"/>
    </source>
</evidence>
<dbReference type="EMBL" id="BAABKB010000018">
    <property type="protein sequence ID" value="GAA5019146.1"/>
    <property type="molecule type" value="Genomic_DNA"/>
</dbReference>
<name>A0ABP9J365_9ACTN</name>
<dbReference type="Proteomes" id="UP001501759">
    <property type="component" value="Unassembled WGS sequence"/>
</dbReference>
<accession>A0ABP9J365</accession>
<evidence type="ECO:0000256" key="1">
    <source>
        <dbReference type="SAM" id="MobiDB-lite"/>
    </source>
</evidence>
<reference evidence="3" key="1">
    <citation type="journal article" date="2019" name="Int. J. Syst. Evol. Microbiol.">
        <title>The Global Catalogue of Microorganisms (GCM) 10K type strain sequencing project: providing services to taxonomists for standard genome sequencing and annotation.</title>
        <authorList>
            <consortium name="The Broad Institute Genomics Platform"/>
            <consortium name="The Broad Institute Genome Sequencing Center for Infectious Disease"/>
            <person name="Wu L."/>
            <person name="Ma J."/>
        </authorList>
    </citation>
    <scope>NUCLEOTIDE SEQUENCE [LARGE SCALE GENOMIC DNA]</scope>
    <source>
        <strain evidence="3">JCM 18409</strain>
    </source>
</reference>
<evidence type="ECO:0000313" key="2">
    <source>
        <dbReference type="EMBL" id="GAA5019146.1"/>
    </source>
</evidence>